<gene>
    <name evidence="1" type="ORF">AN218_24905</name>
</gene>
<organism evidence="1 2">
    <name type="scientific">Streptomyces nanshensis</name>
    <dbReference type="NCBI Taxonomy" id="518642"/>
    <lineage>
        <taxon>Bacteria</taxon>
        <taxon>Bacillati</taxon>
        <taxon>Actinomycetota</taxon>
        <taxon>Actinomycetes</taxon>
        <taxon>Kitasatosporales</taxon>
        <taxon>Streptomycetaceae</taxon>
        <taxon>Streptomyces</taxon>
    </lineage>
</organism>
<accession>A0A1E7KXY0</accession>
<dbReference type="AlphaFoldDB" id="A0A1E7KXY0"/>
<evidence type="ECO:0000313" key="1">
    <source>
        <dbReference type="EMBL" id="OEV08808.1"/>
    </source>
</evidence>
<keyword evidence="2" id="KW-1185">Reference proteome</keyword>
<dbReference type="Proteomes" id="UP000176005">
    <property type="component" value="Unassembled WGS sequence"/>
</dbReference>
<protein>
    <submittedName>
        <fullName evidence="1">Uncharacterized protein</fullName>
    </submittedName>
</protein>
<evidence type="ECO:0000313" key="2">
    <source>
        <dbReference type="Proteomes" id="UP000176005"/>
    </source>
</evidence>
<dbReference type="EMBL" id="LJGW01000399">
    <property type="protein sequence ID" value="OEV08808.1"/>
    <property type="molecule type" value="Genomic_DNA"/>
</dbReference>
<proteinExistence type="predicted"/>
<name>A0A1E7KXY0_9ACTN</name>
<sequence>MIQGTADHFGHGVTLLIVDLFQEAEHATGNARLVSVDQVTKEQATCIGRVNVPGGSTTRVLQRGPKLASFRGTRQREHSEKVDQMTVSGLVVRDVAGCRGSNLHNVPGVQPSVLGPIKWSVEFVHDVLSKFVFLLQVSPDDHKFPQFSAT</sequence>
<reference evidence="1 2" key="1">
    <citation type="journal article" date="2016" name="Front. Microbiol.">
        <title>Comparative Genomics Analysis of Streptomyces Species Reveals Their Adaptation to the Marine Environment and Their Diversity at the Genomic Level.</title>
        <authorList>
            <person name="Tian X."/>
            <person name="Zhang Z."/>
            <person name="Yang T."/>
            <person name="Chen M."/>
            <person name="Li J."/>
            <person name="Chen F."/>
            <person name="Yang J."/>
            <person name="Li W."/>
            <person name="Zhang B."/>
            <person name="Zhang Z."/>
            <person name="Wu J."/>
            <person name="Zhang C."/>
            <person name="Long L."/>
            <person name="Xiao J."/>
        </authorList>
    </citation>
    <scope>NUCLEOTIDE SEQUENCE [LARGE SCALE GENOMIC DNA]</scope>
    <source>
        <strain evidence="1 2">SCSIO 10429</strain>
    </source>
</reference>
<comment type="caution">
    <text evidence="1">The sequence shown here is derived from an EMBL/GenBank/DDBJ whole genome shotgun (WGS) entry which is preliminary data.</text>
</comment>